<dbReference type="GO" id="GO:0003676">
    <property type="term" value="F:nucleic acid binding"/>
    <property type="evidence" value="ECO:0007669"/>
    <property type="project" value="InterPro"/>
</dbReference>
<dbReference type="InterPro" id="IPR050320">
    <property type="entry name" value="N5-glutamine_MTase"/>
</dbReference>
<dbReference type="Gene3D" id="1.10.8.10">
    <property type="entry name" value="DNA helicase RuvA subunit, C-terminal domain"/>
    <property type="match status" value="1"/>
</dbReference>
<evidence type="ECO:0000259" key="7">
    <source>
        <dbReference type="Pfam" id="PF17827"/>
    </source>
</evidence>
<dbReference type="PANTHER" id="PTHR18895:SF74">
    <property type="entry name" value="MTRF1L RELEASE FACTOR GLUTAMINE METHYLTRANSFERASE"/>
    <property type="match status" value="1"/>
</dbReference>
<keyword evidence="2 8" id="KW-0489">Methyltransferase</keyword>
<proteinExistence type="inferred from homology"/>
<dbReference type="InterPro" id="IPR002052">
    <property type="entry name" value="DNA_methylase_N6_adenine_CS"/>
</dbReference>
<dbReference type="InterPro" id="IPR040758">
    <property type="entry name" value="PrmC_N"/>
</dbReference>
<comment type="catalytic activity">
    <reaction evidence="5">
        <text>L-glutaminyl-[peptide chain release factor] + S-adenosyl-L-methionine = N(5)-methyl-L-glutaminyl-[peptide chain release factor] + S-adenosyl-L-homocysteine + H(+)</text>
        <dbReference type="Rhea" id="RHEA:42896"/>
        <dbReference type="Rhea" id="RHEA-COMP:10271"/>
        <dbReference type="Rhea" id="RHEA-COMP:10272"/>
        <dbReference type="ChEBI" id="CHEBI:15378"/>
        <dbReference type="ChEBI" id="CHEBI:30011"/>
        <dbReference type="ChEBI" id="CHEBI:57856"/>
        <dbReference type="ChEBI" id="CHEBI:59789"/>
        <dbReference type="ChEBI" id="CHEBI:61891"/>
        <dbReference type="EC" id="2.1.1.297"/>
    </reaction>
</comment>
<comment type="caution">
    <text evidence="8">The sequence shown here is derived from an EMBL/GenBank/DDBJ whole genome shotgun (WGS) entry which is preliminary data.</text>
</comment>
<dbReference type="InterPro" id="IPR029063">
    <property type="entry name" value="SAM-dependent_MTases_sf"/>
</dbReference>
<dbReference type="Pfam" id="PF17827">
    <property type="entry name" value="PrmC_N"/>
    <property type="match status" value="1"/>
</dbReference>
<dbReference type="Pfam" id="PF05175">
    <property type="entry name" value="MTS"/>
    <property type="match status" value="1"/>
</dbReference>
<dbReference type="SUPFAM" id="SSF53335">
    <property type="entry name" value="S-adenosyl-L-methionine-dependent methyltransferases"/>
    <property type="match status" value="1"/>
</dbReference>
<dbReference type="EC" id="2.1.1.297" evidence="1"/>
<dbReference type="NCBIfam" id="TIGR03534">
    <property type="entry name" value="RF_mod_PrmC"/>
    <property type="match status" value="1"/>
</dbReference>
<name>E6QPW8_9ZZZZ</name>
<dbReference type="Gene3D" id="3.40.50.150">
    <property type="entry name" value="Vaccinia Virus protein VP39"/>
    <property type="match status" value="1"/>
</dbReference>
<evidence type="ECO:0000256" key="5">
    <source>
        <dbReference type="ARBA" id="ARBA00048391"/>
    </source>
</evidence>
<accession>E6QPW8</accession>
<keyword evidence="3 8" id="KW-0808">Transferase</keyword>
<dbReference type="InterPro" id="IPR004556">
    <property type="entry name" value="HemK-like"/>
</dbReference>
<evidence type="ECO:0000256" key="4">
    <source>
        <dbReference type="ARBA" id="ARBA00022691"/>
    </source>
</evidence>
<evidence type="ECO:0000256" key="3">
    <source>
        <dbReference type="ARBA" id="ARBA00022679"/>
    </source>
</evidence>
<dbReference type="AlphaFoldDB" id="E6QPW8"/>
<dbReference type="CDD" id="cd02440">
    <property type="entry name" value="AdoMet_MTases"/>
    <property type="match status" value="1"/>
</dbReference>
<dbReference type="EMBL" id="CABR01000023">
    <property type="protein sequence ID" value="CBI09289.1"/>
    <property type="molecule type" value="Genomic_DNA"/>
</dbReference>
<feature type="domain" description="Methyltransferase small" evidence="6">
    <location>
        <begin position="106"/>
        <end position="203"/>
    </location>
</feature>
<dbReference type="PANTHER" id="PTHR18895">
    <property type="entry name" value="HEMK METHYLTRANSFERASE"/>
    <property type="match status" value="1"/>
</dbReference>
<sequence>MKDYVHLAITERLRQDQALLARQLGLTPAEARLEVHVLAAHACGVERVWLLAHGDECMSVDSIPSYEQCLVRRLNGEPVAYIVGTREFYGHRLMVNADVLIPRPETELLVEQALARIEPGDAAQVLELGTGSGAIALAVALARPNARVCAVDKRIAALHVAQENSRQLAATNIELVQSDWWTQLPPQCFDLILSNPPYIAEQDPHLKQGDVRFEPLSALAAGQDGLDDLRHIIAEAPNWLNAGGWLVLEHGYDQGAAVRSLLNSAGFAMVETHRDLAGLDRVSCGWMLGLV</sequence>
<dbReference type="InterPro" id="IPR019874">
    <property type="entry name" value="RF_methyltr_PrmC"/>
</dbReference>
<dbReference type="NCBIfam" id="TIGR00536">
    <property type="entry name" value="hemK_fam"/>
    <property type="match status" value="1"/>
</dbReference>
<dbReference type="PROSITE" id="PS00092">
    <property type="entry name" value="N6_MTASE"/>
    <property type="match status" value="1"/>
</dbReference>
<evidence type="ECO:0000313" key="8">
    <source>
        <dbReference type="EMBL" id="CBI09289.1"/>
    </source>
</evidence>
<organism evidence="8">
    <name type="scientific">mine drainage metagenome</name>
    <dbReference type="NCBI Taxonomy" id="410659"/>
    <lineage>
        <taxon>unclassified sequences</taxon>
        <taxon>metagenomes</taxon>
        <taxon>ecological metagenomes</taxon>
    </lineage>
</organism>
<feature type="domain" description="Release factor glutamine methyltransferase N-terminal" evidence="7">
    <location>
        <begin position="29"/>
        <end position="84"/>
    </location>
</feature>
<protein>
    <recommendedName>
        <fullName evidence="1">peptide chain release factor N(5)-glutamine methyltransferase</fullName>
        <ecNumber evidence="1">2.1.1.297</ecNumber>
    </recommendedName>
</protein>
<evidence type="ECO:0000256" key="1">
    <source>
        <dbReference type="ARBA" id="ARBA00012771"/>
    </source>
</evidence>
<reference evidence="8" key="1">
    <citation type="submission" date="2009-10" db="EMBL/GenBank/DDBJ databases">
        <title>Diversity of trophic interactions inside an arsenic-rich microbial ecosystem.</title>
        <authorList>
            <person name="Bertin P.N."/>
            <person name="Heinrich-Salmeron A."/>
            <person name="Pelletier E."/>
            <person name="Goulhen-Chollet F."/>
            <person name="Arsene-Ploetze F."/>
            <person name="Gallien S."/>
            <person name="Calteau A."/>
            <person name="Vallenet D."/>
            <person name="Casiot C."/>
            <person name="Chane-Woon-Ming B."/>
            <person name="Giloteaux L."/>
            <person name="Barakat M."/>
            <person name="Bonnefoy V."/>
            <person name="Bruneel O."/>
            <person name="Chandler M."/>
            <person name="Cleiss J."/>
            <person name="Duran R."/>
            <person name="Elbaz-Poulichet F."/>
            <person name="Fonknechten N."/>
            <person name="Lauga B."/>
            <person name="Mornico D."/>
            <person name="Ortet P."/>
            <person name="Schaeffer C."/>
            <person name="Siguier P."/>
            <person name="Alexander Thil Smith A."/>
            <person name="Van Dorsselaer A."/>
            <person name="Weissenbach J."/>
            <person name="Medigue C."/>
            <person name="Le Paslier D."/>
        </authorList>
    </citation>
    <scope>NUCLEOTIDE SEQUENCE</scope>
</reference>
<dbReference type="InterPro" id="IPR007848">
    <property type="entry name" value="Small_mtfrase_dom"/>
</dbReference>
<evidence type="ECO:0000259" key="6">
    <source>
        <dbReference type="Pfam" id="PF05175"/>
    </source>
</evidence>
<dbReference type="FunFam" id="3.40.50.150:FF:000053">
    <property type="entry name" value="Release factor glutamine methyltransferase"/>
    <property type="match status" value="1"/>
</dbReference>
<dbReference type="HAMAP" id="MF_02126">
    <property type="entry name" value="RF_methyltr_PrmC"/>
    <property type="match status" value="1"/>
</dbReference>
<dbReference type="GO" id="GO:0032259">
    <property type="term" value="P:methylation"/>
    <property type="evidence" value="ECO:0007669"/>
    <property type="project" value="UniProtKB-KW"/>
</dbReference>
<gene>
    <name evidence="8" type="primary">prmC</name>
    <name evidence="8" type="ORF">CARN7_0012</name>
</gene>
<evidence type="ECO:0000256" key="2">
    <source>
        <dbReference type="ARBA" id="ARBA00022603"/>
    </source>
</evidence>
<dbReference type="GO" id="GO:0102559">
    <property type="term" value="F:peptide chain release factor N(5)-glutamine methyltransferase activity"/>
    <property type="evidence" value="ECO:0007669"/>
    <property type="project" value="UniProtKB-EC"/>
</dbReference>
<keyword evidence="4" id="KW-0949">S-adenosyl-L-methionine</keyword>